<dbReference type="Proteomes" id="UP001642360">
    <property type="component" value="Unassembled WGS sequence"/>
</dbReference>
<organism evidence="8 9">
    <name type="scientific">Ilex paraguariensis</name>
    <name type="common">yerba mate</name>
    <dbReference type="NCBI Taxonomy" id="185542"/>
    <lineage>
        <taxon>Eukaryota</taxon>
        <taxon>Viridiplantae</taxon>
        <taxon>Streptophyta</taxon>
        <taxon>Embryophyta</taxon>
        <taxon>Tracheophyta</taxon>
        <taxon>Spermatophyta</taxon>
        <taxon>Magnoliopsida</taxon>
        <taxon>eudicotyledons</taxon>
        <taxon>Gunneridae</taxon>
        <taxon>Pentapetalae</taxon>
        <taxon>asterids</taxon>
        <taxon>campanulids</taxon>
        <taxon>Aquifoliales</taxon>
        <taxon>Aquifoliaceae</taxon>
        <taxon>Ilex</taxon>
    </lineage>
</organism>
<evidence type="ECO:0000259" key="7">
    <source>
        <dbReference type="PROSITE" id="PS51383"/>
    </source>
</evidence>
<protein>
    <recommendedName>
        <fullName evidence="7">YjeF C-terminal domain-containing protein</fullName>
    </recommendedName>
</protein>
<feature type="chain" id="PRO_5044817416" description="YjeF C-terminal domain-containing protein" evidence="6">
    <location>
        <begin position="28"/>
        <end position="158"/>
    </location>
</feature>
<dbReference type="AlphaFoldDB" id="A0ABC8R5A0"/>
<dbReference type="InterPro" id="IPR017953">
    <property type="entry name" value="Carbohydrate_kinase_pred_CS"/>
</dbReference>
<proteinExistence type="predicted"/>
<evidence type="ECO:0000256" key="3">
    <source>
        <dbReference type="ARBA" id="ARBA00022857"/>
    </source>
</evidence>
<dbReference type="Pfam" id="PF01256">
    <property type="entry name" value="Carb_kinase"/>
    <property type="match status" value="1"/>
</dbReference>
<dbReference type="SUPFAM" id="SSF53613">
    <property type="entry name" value="Ribokinase-like"/>
    <property type="match status" value="1"/>
</dbReference>
<accession>A0ABC8R5A0</accession>
<keyword evidence="6" id="KW-0732">Signal</keyword>
<dbReference type="PANTHER" id="PTHR12592">
    <property type="entry name" value="ATP-DEPENDENT (S)-NAD(P)H-HYDRATE DEHYDRATASE FAMILY MEMBER"/>
    <property type="match status" value="1"/>
</dbReference>
<dbReference type="GO" id="GO:0005524">
    <property type="term" value="F:ATP binding"/>
    <property type="evidence" value="ECO:0007669"/>
    <property type="project" value="UniProtKB-KW"/>
</dbReference>
<evidence type="ECO:0000313" key="9">
    <source>
        <dbReference type="Proteomes" id="UP001642360"/>
    </source>
</evidence>
<keyword evidence="5" id="KW-0456">Lyase</keyword>
<dbReference type="EMBL" id="CAUOFW020000948">
    <property type="protein sequence ID" value="CAK9139232.1"/>
    <property type="molecule type" value="Genomic_DNA"/>
</dbReference>
<keyword evidence="4" id="KW-0520">NAD</keyword>
<keyword evidence="2" id="KW-0067">ATP-binding</keyword>
<dbReference type="InterPro" id="IPR000631">
    <property type="entry name" value="CARKD"/>
</dbReference>
<dbReference type="PROSITE" id="PS51383">
    <property type="entry name" value="YJEF_C_3"/>
    <property type="match status" value="1"/>
</dbReference>
<dbReference type="InterPro" id="IPR029056">
    <property type="entry name" value="Ribokinase-like"/>
</dbReference>
<feature type="signal peptide" evidence="6">
    <location>
        <begin position="1"/>
        <end position="27"/>
    </location>
</feature>
<evidence type="ECO:0000256" key="1">
    <source>
        <dbReference type="ARBA" id="ARBA00022741"/>
    </source>
</evidence>
<keyword evidence="9" id="KW-1185">Reference proteome</keyword>
<gene>
    <name evidence="8" type="ORF">ILEXP_LOCUS6621</name>
</gene>
<evidence type="ECO:0000256" key="6">
    <source>
        <dbReference type="SAM" id="SignalP"/>
    </source>
</evidence>
<evidence type="ECO:0000256" key="5">
    <source>
        <dbReference type="ARBA" id="ARBA00023239"/>
    </source>
</evidence>
<keyword evidence="3" id="KW-0521">NADP</keyword>
<dbReference type="PROSITE" id="PS01050">
    <property type="entry name" value="YJEF_C_2"/>
    <property type="match status" value="1"/>
</dbReference>
<comment type="caution">
    <text evidence="8">The sequence shown here is derived from an EMBL/GenBank/DDBJ whole genome shotgun (WGS) entry which is preliminary data.</text>
</comment>
<evidence type="ECO:0000256" key="2">
    <source>
        <dbReference type="ARBA" id="ARBA00022840"/>
    </source>
</evidence>
<dbReference type="PANTHER" id="PTHR12592:SF0">
    <property type="entry name" value="ATP-DEPENDENT (S)-NAD(P)H-HYDRATE DEHYDRATASE"/>
    <property type="match status" value="1"/>
</dbReference>
<name>A0ABC8R5A0_9AQUA</name>
<reference evidence="8 9" key="1">
    <citation type="submission" date="2024-02" db="EMBL/GenBank/DDBJ databases">
        <authorList>
            <person name="Vignale AGUSTIN F."/>
            <person name="Sosa J E."/>
            <person name="Modenutti C."/>
        </authorList>
    </citation>
    <scope>NUCLEOTIDE SEQUENCE [LARGE SCALE GENOMIC DNA]</scope>
</reference>
<keyword evidence="1" id="KW-0547">Nucleotide-binding</keyword>
<dbReference type="Gene3D" id="3.40.1190.20">
    <property type="match status" value="1"/>
</dbReference>
<sequence>MIGSGSERTTLLLGGLLHLLQKVFTQAQYPDQFTYEECQINAEKVGGVTILRKGKSDLISDGESVKSVSIYGSPRRCGGQGDVLSGSVAVFLYWARQRVAELEPRSNPTMLGGIAGSILVRKAALLAFENKRRSTLTGDIIECLGMSLEDICPVNRHR</sequence>
<evidence type="ECO:0000313" key="8">
    <source>
        <dbReference type="EMBL" id="CAK9139232.1"/>
    </source>
</evidence>
<dbReference type="GO" id="GO:0016829">
    <property type="term" value="F:lyase activity"/>
    <property type="evidence" value="ECO:0007669"/>
    <property type="project" value="UniProtKB-KW"/>
</dbReference>
<evidence type="ECO:0000256" key="4">
    <source>
        <dbReference type="ARBA" id="ARBA00023027"/>
    </source>
</evidence>
<feature type="domain" description="YjeF C-terminal" evidence="7">
    <location>
        <begin position="1"/>
        <end position="151"/>
    </location>
</feature>